<keyword evidence="1" id="KW-0677">Repeat</keyword>
<protein>
    <recommendedName>
        <fullName evidence="8">Ankyrin repeat domain-containing protein 49</fullName>
    </recommendedName>
</protein>
<dbReference type="PANTHER" id="PTHR24189:SF73">
    <property type="entry name" value="ANKYRIN REPEAT AND SOCS BOX-CONTAINING 15B"/>
    <property type="match status" value="1"/>
</dbReference>
<dbReference type="Gene3D" id="1.25.40.20">
    <property type="entry name" value="Ankyrin repeat-containing domain"/>
    <property type="match status" value="2"/>
</dbReference>
<evidence type="ECO:0000256" key="1">
    <source>
        <dbReference type="ARBA" id="ARBA00022737"/>
    </source>
</evidence>
<evidence type="ECO:0000313" key="6">
    <source>
        <dbReference type="Proteomes" id="UP001549920"/>
    </source>
</evidence>
<feature type="repeat" description="ANK" evidence="3">
    <location>
        <begin position="89"/>
        <end position="121"/>
    </location>
</feature>
<dbReference type="Pfam" id="PF12796">
    <property type="entry name" value="Ank_2"/>
    <property type="match status" value="1"/>
</dbReference>
<gene>
    <name evidence="5" type="ORF">ABMA27_006875</name>
    <name evidence="4" type="ORF">ABMA28_007126</name>
</gene>
<dbReference type="AlphaFoldDB" id="A0ABD0TPL6"/>
<evidence type="ECO:0000313" key="5">
    <source>
        <dbReference type="EMBL" id="KAL0901677.1"/>
    </source>
</evidence>
<evidence type="ECO:0000313" key="4">
    <source>
        <dbReference type="EMBL" id="KAL0851297.1"/>
    </source>
</evidence>
<proteinExistence type="predicted"/>
<organism evidence="4 7">
    <name type="scientific">Loxostege sticticalis</name>
    <name type="common">Beet webworm moth</name>
    <dbReference type="NCBI Taxonomy" id="481309"/>
    <lineage>
        <taxon>Eukaryota</taxon>
        <taxon>Metazoa</taxon>
        <taxon>Ecdysozoa</taxon>
        <taxon>Arthropoda</taxon>
        <taxon>Hexapoda</taxon>
        <taxon>Insecta</taxon>
        <taxon>Pterygota</taxon>
        <taxon>Neoptera</taxon>
        <taxon>Endopterygota</taxon>
        <taxon>Lepidoptera</taxon>
        <taxon>Glossata</taxon>
        <taxon>Ditrysia</taxon>
        <taxon>Pyraloidea</taxon>
        <taxon>Crambidae</taxon>
        <taxon>Pyraustinae</taxon>
        <taxon>Loxostege</taxon>
    </lineage>
</organism>
<accession>A0ABD0TPL6</accession>
<dbReference type="SUPFAM" id="SSF48403">
    <property type="entry name" value="Ankyrin repeat"/>
    <property type="match status" value="1"/>
</dbReference>
<evidence type="ECO:0000256" key="3">
    <source>
        <dbReference type="PROSITE-ProRule" id="PRU00023"/>
    </source>
</evidence>
<reference evidence="6 7" key="1">
    <citation type="submission" date="2024-06" db="EMBL/GenBank/DDBJ databases">
        <title>A chromosome-level genome assembly of beet webworm, Loxostege sticticalis.</title>
        <authorList>
            <person name="Zhang Y."/>
        </authorList>
    </citation>
    <scope>NUCLEOTIDE SEQUENCE [LARGE SCALE GENOMIC DNA]</scope>
    <source>
        <strain evidence="5">AQ026</strain>
        <strain evidence="4">AQ028</strain>
        <tissue evidence="4">Male pupae</tissue>
        <tissue evidence="5">Whole body</tissue>
    </source>
</reference>
<dbReference type="PROSITE" id="PS50297">
    <property type="entry name" value="ANK_REP_REGION"/>
    <property type="match status" value="2"/>
</dbReference>
<dbReference type="PROSITE" id="PS50088">
    <property type="entry name" value="ANK_REPEAT"/>
    <property type="match status" value="2"/>
</dbReference>
<dbReference type="Proteomes" id="UP001549920">
    <property type="component" value="Unassembled WGS sequence"/>
</dbReference>
<sequence length="240" mass="26139">MSDSDESDPCELNSYDDIQEEIAKCKRDPKTAGMFVSGWDDAEQDVDVVEDPKANPIDHTLWAAENGDVDTLKGLLTKQPGLVHARDADGYTPLHRASYSNHTTTISYLLSVGANVSTKTELGWTPLHSACNWNNYNAVARLLAAGADPNSSSDGGQTPMHLAAAISHSKSSLLLMFLRDDVVETANRPNNSGETPKQLALGHGIYAPLFEMISPAVSYIHSDAFTFNPFVRKQFQNKTS</sequence>
<name>A0ABD0TPL6_LOXSC</name>
<dbReference type="SMART" id="SM00248">
    <property type="entry name" value="ANK"/>
    <property type="match status" value="3"/>
</dbReference>
<comment type="caution">
    <text evidence="4">The sequence shown here is derived from an EMBL/GenBank/DDBJ whole genome shotgun (WGS) entry which is preliminary data.</text>
</comment>
<keyword evidence="6" id="KW-1185">Reference proteome</keyword>
<dbReference type="InterPro" id="IPR050745">
    <property type="entry name" value="Multifunctional_regulatory"/>
</dbReference>
<dbReference type="EMBL" id="JBEDNZ010000002">
    <property type="protein sequence ID" value="KAL0851297.1"/>
    <property type="molecule type" value="Genomic_DNA"/>
</dbReference>
<dbReference type="InterPro" id="IPR036770">
    <property type="entry name" value="Ankyrin_rpt-contain_sf"/>
</dbReference>
<dbReference type="EMBL" id="JBEUOH010000002">
    <property type="protein sequence ID" value="KAL0901677.1"/>
    <property type="molecule type" value="Genomic_DNA"/>
</dbReference>
<dbReference type="Proteomes" id="UP001549921">
    <property type="component" value="Unassembled WGS sequence"/>
</dbReference>
<keyword evidence="2 3" id="KW-0040">ANK repeat</keyword>
<evidence type="ECO:0000313" key="7">
    <source>
        <dbReference type="Proteomes" id="UP001549921"/>
    </source>
</evidence>
<dbReference type="PANTHER" id="PTHR24189">
    <property type="entry name" value="MYOTROPHIN"/>
    <property type="match status" value="1"/>
</dbReference>
<evidence type="ECO:0000256" key="2">
    <source>
        <dbReference type="ARBA" id="ARBA00023043"/>
    </source>
</evidence>
<evidence type="ECO:0008006" key="8">
    <source>
        <dbReference type="Google" id="ProtNLM"/>
    </source>
</evidence>
<dbReference type="InterPro" id="IPR002110">
    <property type="entry name" value="Ankyrin_rpt"/>
</dbReference>
<feature type="repeat" description="ANK" evidence="3">
    <location>
        <begin position="122"/>
        <end position="154"/>
    </location>
</feature>